<dbReference type="GO" id="GO:0004622">
    <property type="term" value="F:phosphatidylcholine lysophospholipase activity"/>
    <property type="evidence" value="ECO:0007669"/>
    <property type="project" value="UniProtKB-EC"/>
</dbReference>
<comment type="catalytic activity">
    <reaction evidence="1">
        <text>a 1,2-diacyl-sn-glycero-3-phosphocholine + H2O = a 1-acyl-sn-glycero-3-phosphocholine + a fatty acid + H(+)</text>
        <dbReference type="Rhea" id="RHEA:15801"/>
        <dbReference type="ChEBI" id="CHEBI:15377"/>
        <dbReference type="ChEBI" id="CHEBI:15378"/>
        <dbReference type="ChEBI" id="CHEBI:28868"/>
        <dbReference type="ChEBI" id="CHEBI:57643"/>
        <dbReference type="ChEBI" id="CHEBI:58168"/>
        <dbReference type="EC" id="3.1.1.4"/>
    </reaction>
</comment>
<evidence type="ECO:0000256" key="8">
    <source>
        <dbReference type="ARBA" id="ARBA00022837"/>
    </source>
</evidence>
<dbReference type="GO" id="GO:0004623">
    <property type="term" value="F:phospholipase A2 activity"/>
    <property type="evidence" value="ECO:0007669"/>
    <property type="project" value="UniProtKB-EC"/>
</dbReference>
<dbReference type="GO" id="GO:0016042">
    <property type="term" value="P:lipid catabolic process"/>
    <property type="evidence" value="ECO:0007669"/>
    <property type="project" value="UniProtKB-KW"/>
</dbReference>
<evidence type="ECO:0000256" key="5">
    <source>
        <dbReference type="ARBA" id="ARBA00022490"/>
    </source>
</evidence>
<dbReference type="Pfam" id="PF00168">
    <property type="entry name" value="C2"/>
    <property type="match status" value="1"/>
</dbReference>
<evidence type="ECO:0000313" key="18">
    <source>
        <dbReference type="Proteomes" id="UP000694569"/>
    </source>
</evidence>
<sequence length="252" mass="28192">MLSKQWRCCGGDAAGATAMLCEPWRCCVSRGDADTSFLAPQEEASNFELSIRVIEASNIHGTDVATKPDCYACLWIPTTLQEKKRTRTIWNNRNPVWDESFHFRIHSQIKNILELSLHDEDIGTKDDHLYTVSYDLANVTPDEPLLKTFYLNSECHEELQVEFTMVQVQKPGRSVRTNGVLVVRYCAAKMCFFPKKRLRAPSLPTLPSSVSPLPDLSPISPLPDLSPISPLPDLSPVSPLPDLSDLSPPRSL</sequence>
<feature type="region of interest" description="Disordered" evidence="15">
    <location>
        <begin position="230"/>
        <end position="252"/>
    </location>
</feature>
<evidence type="ECO:0000256" key="9">
    <source>
        <dbReference type="ARBA" id="ARBA00022963"/>
    </source>
</evidence>
<proteinExistence type="predicted"/>
<dbReference type="EC" id="3.1.1.4" evidence="4"/>
<dbReference type="Ensembl" id="ENSLLET00000018551.1">
    <property type="protein sequence ID" value="ENSLLEP00000017855.1"/>
    <property type="gene ID" value="ENSLLEG00000011248.1"/>
</dbReference>
<dbReference type="InterPro" id="IPR000008">
    <property type="entry name" value="C2_dom"/>
</dbReference>
<dbReference type="Gene3D" id="2.60.40.150">
    <property type="entry name" value="C2 domain"/>
    <property type="match status" value="1"/>
</dbReference>
<dbReference type="GO" id="GO:0010628">
    <property type="term" value="P:positive regulation of gene expression"/>
    <property type="evidence" value="ECO:0007669"/>
    <property type="project" value="TreeGrafter"/>
</dbReference>
<dbReference type="PROSITE" id="PS50004">
    <property type="entry name" value="C2"/>
    <property type="match status" value="1"/>
</dbReference>
<evidence type="ECO:0000259" key="16">
    <source>
        <dbReference type="PROSITE" id="PS50004"/>
    </source>
</evidence>
<organism evidence="17 18">
    <name type="scientific">Leptobrachium leishanense</name>
    <name type="common">Leishan spiny toad</name>
    <dbReference type="NCBI Taxonomy" id="445787"/>
    <lineage>
        <taxon>Eukaryota</taxon>
        <taxon>Metazoa</taxon>
        <taxon>Chordata</taxon>
        <taxon>Craniata</taxon>
        <taxon>Vertebrata</taxon>
        <taxon>Euteleostomi</taxon>
        <taxon>Amphibia</taxon>
        <taxon>Batrachia</taxon>
        <taxon>Anura</taxon>
        <taxon>Pelobatoidea</taxon>
        <taxon>Megophryidae</taxon>
        <taxon>Leptobrachium</taxon>
    </lineage>
</organism>
<reference evidence="17" key="2">
    <citation type="submission" date="2025-09" db="UniProtKB">
        <authorList>
            <consortium name="Ensembl"/>
        </authorList>
    </citation>
    <scope>IDENTIFICATION</scope>
</reference>
<reference evidence="17" key="1">
    <citation type="submission" date="2025-08" db="UniProtKB">
        <authorList>
            <consortium name="Ensembl"/>
        </authorList>
    </citation>
    <scope>IDENTIFICATION</scope>
</reference>
<evidence type="ECO:0000313" key="17">
    <source>
        <dbReference type="Ensembl" id="ENSLLEP00000017855.1"/>
    </source>
</evidence>
<evidence type="ECO:0000256" key="11">
    <source>
        <dbReference type="ARBA" id="ARBA00039225"/>
    </source>
</evidence>
<keyword evidence="6" id="KW-0479">Metal-binding</keyword>
<evidence type="ECO:0000256" key="15">
    <source>
        <dbReference type="SAM" id="MobiDB-lite"/>
    </source>
</evidence>
<keyword evidence="5" id="KW-0963">Cytoplasm</keyword>
<comment type="subcellular location">
    <subcellularLocation>
        <location evidence="2">Cytoplasm</location>
    </subcellularLocation>
</comment>
<dbReference type="AlphaFoldDB" id="A0A8C5MPU4"/>
<dbReference type="GO" id="GO:0005509">
    <property type="term" value="F:calcium ion binding"/>
    <property type="evidence" value="ECO:0007669"/>
    <property type="project" value="InterPro"/>
</dbReference>
<dbReference type="SUPFAM" id="SSF49562">
    <property type="entry name" value="C2 domain (Calcium/lipid-binding domain, CaLB)"/>
    <property type="match status" value="1"/>
</dbReference>
<dbReference type="SMART" id="SM00239">
    <property type="entry name" value="C2"/>
    <property type="match status" value="1"/>
</dbReference>
<comment type="function">
    <text evidence="14">Selectively hydrolyzes arachidonyl phospholipids in the sn-2 position releasing arachidonic acid. Together with its lysophospholipid activity, it is implicated in the initiation of the inflammatory response.</text>
</comment>
<evidence type="ECO:0000256" key="14">
    <source>
        <dbReference type="ARBA" id="ARBA00056109"/>
    </source>
</evidence>
<dbReference type="GeneTree" id="ENSGT01030000234606"/>
<evidence type="ECO:0000256" key="10">
    <source>
        <dbReference type="ARBA" id="ARBA00023098"/>
    </source>
</evidence>
<evidence type="ECO:0000256" key="12">
    <source>
        <dbReference type="ARBA" id="ARBA00042051"/>
    </source>
</evidence>
<evidence type="ECO:0000256" key="13">
    <source>
        <dbReference type="ARBA" id="ARBA00049531"/>
    </source>
</evidence>
<evidence type="ECO:0000256" key="7">
    <source>
        <dbReference type="ARBA" id="ARBA00022801"/>
    </source>
</evidence>
<keyword evidence="8" id="KW-0106">Calcium</keyword>
<keyword evidence="10" id="KW-0443">Lipid metabolism</keyword>
<dbReference type="PANTHER" id="PTHR47800">
    <property type="entry name" value="C2 DOMAIN-CONTAINING PROTEIN"/>
    <property type="match status" value="1"/>
</dbReference>
<protein>
    <recommendedName>
        <fullName evidence="11">Cytosolic phospholipase A2</fullName>
        <ecNumber evidence="4">3.1.1.4</ecNumber>
        <ecNumber evidence="3">3.1.1.5</ecNumber>
    </recommendedName>
    <alternativeName>
        <fullName evidence="12">Phospholipase A2 group IVA</fullName>
    </alternativeName>
</protein>
<evidence type="ECO:0000256" key="2">
    <source>
        <dbReference type="ARBA" id="ARBA00004496"/>
    </source>
</evidence>
<evidence type="ECO:0000256" key="1">
    <source>
        <dbReference type="ARBA" id="ARBA00001604"/>
    </source>
</evidence>
<name>A0A8C5MPU4_9ANUR</name>
<dbReference type="PANTHER" id="PTHR47800:SF5">
    <property type="entry name" value="FER-1-LIKE PROTEIN 6"/>
    <property type="match status" value="1"/>
</dbReference>
<dbReference type="GO" id="GO:0005737">
    <property type="term" value="C:cytoplasm"/>
    <property type="evidence" value="ECO:0007669"/>
    <property type="project" value="UniProtKB-SubCell"/>
</dbReference>
<feature type="domain" description="C2" evidence="16">
    <location>
        <begin position="29"/>
        <end position="149"/>
    </location>
</feature>
<dbReference type="EC" id="3.1.1.5" evidence="3"/>
<accession>A0A8C5MPU4</accession>
<evidence type="ECO:0000256" key="6">
    <source>
        <dbReference type="ARBA" id="ARBA00022723"/>
    </source>
</evidence>
<comment type="catalytic activity">
    <reaction evidence="13">
        <text>a 1-acyl-sn-glycero-3-phosphocholine + H2O = sn-glycerol 3-phosphocholine + a fatty acid + H(+)</text>
        <dbReference type="Rhea" id="RHEA:15177"/>
        <dbReference type="ChEBI" id="CHEBI:15377"/>
        <dbReference type="ChEBI" id="CHEBI:15378"/>
        <dbReference type="ChEBI" id="CHEBI:16870"/>
        <dbReference type="ChEBI" id="CHEBI:28868"/>
        <dbReference type="ChEBI" id="CHEBI:58168"/>
        <dbReference type="EC" id="3.1.1.5"/>
    </reaction>
</comment>
<dbReference type="FunFam" id="2.60.40.150:FF:000030">
    <property type="entry name" value="Phospholipase A2"/>
    <property type="match status" value="1"/>
</dbReference>
<keyword evidence="9" id="KW-0442">Lipid degradation</keyword>
<keyword evidence="7" id="KW-0378">Hydrolase</keyword>
<dbReference type="InterPro" id="IPR035892">
    <property type="entry name" value="C2_domain_sf"/>
</dbReference>
<evidence type="ECO:0000256" key="3">
    <source>
        <dbReference type="ARBA" id="ARBA00013274"/>
    </source>
</evidence>
<dbReference type="CDD" id="cd04036">
    <property type="entry name" value="C2_cPLA2"/>
    <property type="match status" value="1"/>
</dbReference>
<evidence type="ECO:0000256" key="4">
    <source>
        <dbReference type="ARBA" id="ARBA00013278"/>
    </source>
</evidence>
<keyword evidence="18" id="KW-1185">Reference proteome</keyword>
<dbReference type="InterPro" id="IPR041847">
    <property type="entry name" value="C2_cPLA2"/>
</dbReference>
<dbReference type="Proteomes" id="UP000694569">
    <property type="component" value="Unplaced"/>
</dbReference>